<dbReference type="Proteomes" id="UP000324832">
    <property type="component" value="Unassembled WGS sequence"/>
</dbReference>
<gene>
    <name evidence="2" type="ORF">LSINAPIS_LOCUS7799</name>
</gene>
<organism evidence="2 3">
    <name type="scientific">Leptidea sinapis</name>
    <dbReference type="NCBI Taxonomy" id="189913"/>
    <lineage>
        <taxon>Eukaryota</taxon>
        <taxon>Metazoa</taxon>
        <taxon>Ecdysozoa</taxon>
        <taxon>Arthropoda</taxon>
        <taxon>Hexapoda</taxon>
        <taxon>Insecta</taxon>
        <taxon>Pterygota</taxon>
        <taxon>Neoptera</taxon>
        <taxon>Endopterygota</taxon>
        <taxon>Lepidoptera</taxon>
        <taxon>Glossata</taxon>
        <taxon>Ditrysia</taxon>
        <taxon>Papilionoidea</taxon>
        <taxon>Pieridae</taxon>
        <taxon>Dismorphiinae</taxon>
        <taxon>Leptidea</taxon>
    </lineage>
</organism>
<evidence type="ECO:0000313" key="3">
    <source>
        <dbReference type="Proteomes" id="UP000324832"/>
    </source>
</evidence>
<evidence type="ECO:0000256" key="1">
    <source>
        <dbReference type="SAM" id="Phobius"/>
    </source>
</evidence>
<keyword evidence="1" id="KW-0812">Transmembrane</keyword>
<protein>
    <submittedName>
        <fullName evidence="2">Uncharacterized protein</fullName>
    </submittedName>
</protein>
<keyword evidence="1" id="KW-1133">Transmembrane helix</keyword>
<evidence type="ECO:0000313" key="2">
    <source>
        <dbReference type="EMBL" id="VVC96258.1"/>
    </source>
</evidence>
<dbReference type="AlphaFoldDB" id="A0A5E4QD90"/>
<accession>A0A5E4QD90</accession>
<keyword evidence="1" id="KW-0472">Membrane</keyword>
<proteinExistence type="predicted"/>
<name>A0A5E4QD90_9NEOP</name>
<dbReference type="EMBL" id="FZQP02002636">
    <property type="protein sequence ID" value="VVC96258.1"/>
    <property type="molecule type" value="Genomic_DNA"/>
</dbReference>
<feature type="transmembrane region" description="Helical" evidence="1">
    <location>
        <begin position="6"/>
        <end position="25"/>
    </location>
</feature>
<sequence>MVAMYIIFLGILPSILLILFLMYYTKHDVLFWWKKPRKTYVHKIFSNIKSPIKTDNLNINFNKFNELIHFKSKTKNNIETSAVEENIYEVVDNDYESIKSVDSNDKKSSQEGNCFFKLFCNERKEPAKKIYRKINKDDIVVTGSTEIVDKLNKNNVINLNSGNVRRNIEIVNTGLASTTNANIKVDVKNSVVVNRDLNVRPVKLSKENIVNAGLASTTNLNILTDGQILRESAKNLQDKGAKCKTQLKKSAKMTRPEKKIILERKELGTDTKPVMAKVDIAALTKRFELKKVNDLKNVHT</sequence>
<reference evidence="2 3" key="1">
    <citation type="submission" date="2017-07" db="EMBL/GenBank/DDBJ databases">
        <authorList>
            <person name="Talla V."/>
            <person name="Backstrom N."/>
        </authorList>
    </citation>
    <scope>NUCLEOTIDE SEQUENCE [LARGE SCALE GENOMIC DNA]</scope>
</reference>
<keyword evidence="3" id="KW-1185">Reference proteome</keyword>